<gene>
    <name evidence="5" type="ORF">K435DRAFT_863372</name>
</gene>
<feature type="domain" description="CCHC-type" evidence="4">
    <location>
        <begin position="193"/>
        <end position="207"/>
    </location>
</feature>
<dbReference type="AlphaFoldDB" id="A0A4S8LQ20"/>
<sequence length="274" mass="31251">MENGLRIASLHEWTTFVKEFGRLFGLHDEVLHAQSTLDKVIQQFGESFVDFIVRFEDAALKTLYNDPAKRWRLLLQIRKDLRDRLTLVGRIPESFTECVKRLLDIDGAREAFKETGLSVPNYTGPIRRVNMAIPRNGAQAGPGPGTLANSSRFKSNSNEAQAKAVQMQEQVLKGTVFRISREERDRRMNEGLCIRCRERGHFGKECKTYSTAIMAKAAFEIEEPECESSEILYAIDHNGDLHQVESEDEEEALPYDVNEQGNEEGAQNLEEREE</sequence>
<evidence type="ECO:0000256" key="3">
    <source>
        <dbReference type="SAM" id="MobiDB-lite"/>
    </source>
</evidence>
<accession>A0A4S8LQ20</accession>
<keyword evidence="6" id="KW-1185">Reference proteome</keyword>
<reference evidence="5 6" key="1">
    <citation type="journal article" date="2019" name="Nat. Ecol. Evol.">
        <title>Megaphylogeny resolves global patterns of mushroom evolution.</title>
        <authorList>
            <person name="Varga T."/>
            <person name="Krizsan K."/>
            <person name="Foldi C."/>
            <person name="Dima B."/>
            <person name="Sanchez-Garcia M."/>
            <person name="Sanchez-Ramirez S."/>
            <person name="Szollosi G.J."/>
            <person name="Szarkandi J.G."/>
            <person name="Papp V."/>
            <person name="Albert L."/>
            <person name="Andreopoulos W."/>
            <person name="Angelini C."/>
            <person name="Antonin V."/>
            <person name="Barry K.W."/>
            <person name="Bougher N.L."/>
            <person name="Buchanan P."/>
            <person name="Buyck B."/>
            <person name="Bense V."/>
            <person name="Catcheside P."/>
            <person name="Chovatia M."/>
            <person name="Cooper J."/>
            <person name="Damon W."/>
            <person name="Desjardin D."/>
            <person name="Finy P."/>
            <person name="Geml J."/>
            <person name="Haridas S."/>
            <person name="Hughes K."/>
            <person name="Justo A."/>
            <person name="Karasinski D."/>
            <person name="Kautmanova I."/>
            <person name="Kiss B."/>
            <person name="Kocsube S."/>
            <person name="Kotiranta H."/>
            <person name="LaButti K.M."/>
            <person name="Lechner B.E."/>
            <person name="Liimatainen K."/>
            <person name="Lipzen A."/>
            <person name="Lukacs Z."/>
            <person name="Mihaltcheva S."/>
            <person name="Morgado L.N."/>
            <person name="Niskanen T."/>
            <person name="Noordeloos M.E."/>
            <person name="Ohm R.A."/>
            <person name="Ortiz-Santana B."/>
            <person name="Ovrebo C."/>
            <person name="Racz N."/>
            <person name="Riley R."/>
            <person name="Savchenko A."/>
            <person name="Shiryaev A."/>
            <person name="Soop K."/>
            <person name="Spirin V."/>
            <person name="Szebenyi C."/>
            <person name="Tomsovsky M."/>
            <person name="Tulloss R.E."/>
            <person name="Uehling J."/>
            <person name="Grigoriev I.V."/>
            <person name="Vagvolgyi C."/>
            <person name="Papp T."/>
            <person name="Martin F.M."/>
            <person name="Miettinen O."/>
            <person name="Hibbett D.S."/>
            <person name="Nagy L.G."/>
        </authorList>
    </citation>
    <scope>NUCLEOTIDE SEQUENCE [LARGE SCALE GENOMIC DNA]</scope>
    <source>
        <strain evidence="5 6">CBS 962.96</strain>
    </source>
</reference>
<proteinExistence type="predicted"/>
<keyword evidence="2" id="KW-0863">Zinc-finger</keyword>
<dbReference type="GO" id="GO:0008270">
    <property type="term" value="F:zinc ion binding"/>
    <property type="evidence" value="ECO:0007669"/>
    <property type="project" value="UniProtKB-KW"/>
</dbReference>
<dbReference type="InterPro" id="IPR001878">
    <property type="entry name" value="Znf_CCHC"/>
</dbReference>
<dbReference type="InterPro" id="IPR036875">
    <property type="entry name" value="Znf_CCHC_sf"/>
</dbReference>
<dbReference type="SUPFAM" id="SSF57756">
    <property type="entry name" value="Retrovirus zinc finger-like domains"/>
    <property type="match status" value="1"/>
</dbReference>
<name>A0A4S8LQ20_DENBC</name>
<dbReference type="PROSITE" id="PS50158">
    <property type="entry name" value="ZF_CCHC"/>
    <property type="match status" value="1"/>
</dbReference>
<protein>
    <recommendedName>
        <fullName evidence="4">CCHC-type domain-containing protein</fullName>
    </recommendedName>
</protein>
<keyword evidence="1" id="KW-0507">mRNA processing</keyword>
<evidence type="ECO:0000259" key="4">
    <source>
        <dbReference type="PROSITE" id="PS50158"/>
    </source>
</evidence>
<evidence type="ECO:0000256" key="1">
    <source>
        <dbReference type="ARBA" id="ARBA00022664"/>
    </source>
</evidence>
<dbReference type="Proteomes" id="UP000297245">
    <property type="component" value="Unassembled WGS sequence"/>
</dbReference>
<evidence type="ECO:0000256" key="2">
    <source>
        <dbReference type="PROSITE-ProRule" id="PRU00047"/>
    </source>
</evidence>
<keyword evidence="2" id="KW-0479">Metal-binding</keyword>
<dbReference type="GO" id="GO:0006397">
    <property type="term" value="P:mRNA processing"/>
    <property type="evidence" value="ECO:0007669"/>
    <property type="project" value="UniProtKB-KW"/>
</dbReference>
<dbReference type="EMBL" id="ML179305">
    <property type="protein sequence ID" value="THU91457.1"/>
    <property type="molecule type" value="Genomic_DNA"/>
</dbReference>
<organism evidence="5 6">
    <name type="scientific">Dendrothele bispora (strain CBS 962.96)</name>
    <dbReference type="NCBI Taxonomy" id="1314807"/>
    <lineage>
        <taxon>Eukaryota</taxon>
        <taxon>Fungi</taxon>
        <taxon>Dikarya</taxon>
        <taxon>Basidiomycota</taxon>
        <taxon>Agaricomycotina</taxon>
        <taxon>Agaricomycetes</taxon>
        <taxon>Agaricomycetidae</taxon>
        <taxon>Agaricales</taxon>
        <taxon>Agaricales incertae sedis</taxon>
        <taxon>Dendrothele</taxon>
    </lineage>
</organism>
<feature type="region of interest" description="Disordered" evidence="3">
    <location>
        <begin position="243"/>
        <end position="274"/>
    </location>
</feature>
<dbReference type="GO" id="GO:0003676">
    <property type="term" value="F:nucleic acid binding"/>
    <property type="evidence" value="ECO:0007669"/>
    <property type="project" value="InterPro"/>
</dbReference>
<keyword evidence="2" id="KW-0862">Zinc</keyword>
<evidence type="ECO:0000313" key="6">
    <source>
        <dbReference type="Proteomes" id="UP000297245"/>
    </source>
</evidence>
<evidence type="ECO:0000313" key="5">
    <source>
        <dbReference type="EMBL" id="THU91457.1"/>
    </source>
</evidence>